<evidence type="ECO:0000313" key="3">
    <source>
        <dbReference type="Proteomes" id="UP000246018"/>
    </source>
</evidence>
<evidence type="ECO:0000313" key="2">
    <source>
        <dbReference type="EMBL" id="PVG83739.1"/>
    </source>
</evidence>
<feature type="domain" description="Helicase C-terminal" evidence="1">
    <location>
        <begin position="800"/>
        <end position="949"/>
    </location>
</feature>
<dbReference type="InterPro" id="IPR001650">
    <property type="entry name" value="Helicase_C-like"/>
</dbReference>
<sequence>MSRRGELPKEELARALEGLKPFQARTVARVVQRMFDDPEPQRRFLVADEVGLGKTKVAKSLVVEMIQRLWDDPDTDRIDIIYICSNHQIARQNVRDLAVLEGMKENPVDRITMLPAALSDLSRKSVNLVAFTPNTSLNFGHAGGRVGERAMLFHLLEQIWPNLMARQGAIRLFQLGAPKSFRGELRSVREHVVVPAKVTQKFGKVLRASKLDKELQHFTDGRVRFESHELHSFVGRLRRALARACIELLTPDLIILDEFQRFTKILDGEGPDGELARELFNQSGARILLLSATPYKMLSQAEDEESHFKGFERTVGFLLGPERSAERAVLRQGLTEMRRGILGHRDPERLAEARDKVQDLLQSVMVRTERLAASGNRSGMLRDERAAMCRVAPEDVQSFVGVDRVVRTLADVPGMVEYWKSAPYLFNFMDEYKVRKEISKRIDQDDGEIRAGLNGSHMLDWRRLEQFKPVEPMNGRLRWLLDDLDSHSAFDLLWLPPSLPQTELAGAYADAAGFTKRLVFSGWTVVPRVVAALTSYERERRHHRRGQSRDKVRQFSGRLVVPTDSERFAHLALLMPCAALANYGDPLRAAEELGVSLPIPPKQVRARAMRLLRDDLQQYLDRAPKSGITSNRWYAAAQLLLEPDLAQLEPADFYGEDRDSTGLDMHWRTLMDMLETPVEAWGRPPDDLIGVLADIAVGGPGPSFLRPLERIDQLGRSTLDDLSPQQGAARLAWAFRSVINSSEADQLIMRGAAKGADFWRMLLKHCMSGGLGSVLDEWLHLVPDQLRLNNTKEPLRKVVEACASVLRLEDSTLVAHTFGVESGEQEAHALRTNFAMRFGQARGSTAEGDNPTNVRNAFNSPFHPFVLISTSVGQEGLDFHHYAHAIVHWNIPSNPVDLEQREGRVHRYKNHAVRKNVAADFHQAPELVKSSDPWATLFDLAKAKEDDLKPWWIYPGDAAIERLVPMLPLSREVGRLKELIEATSLYRMTMGQPRQSELIEVLAGLSPEEQELIRQAIQIDLTPRGAG</sequence>
<dbReference type="Pfam" id="PF00271">
    <property type="entry name" value="Helicase_C"/>
    <property type="match status" value="1"/>
</dbReference>
<dbReference type="PROSITE" id="PS51194">
    <property type="entry name" value="HELICASE_CTER"/>
    <property type="match status" value="1"/>
</dbReference>
<dbReference type="SUPFAM" id="SSF52540">
    <property type="entry name" value="P-loop containing nucleoside triphosphate hydrolases"/>
    <property type="match status" value="2"/>
</dbReference>
<dbReference type="Gene3D" id="3.40.50.300">
    <property type="entry name" value="P-loop containing nucleotide triphosphate hydrolases"/>
    <property type="match status" value="2"/>
</dbReference>
<comment type="caution">
    <text evidence="2">The sequence shown here is derived from an EMBL/GenBank/DDBJ whole genome shotgun (WGS) entry which is preliminary data.</text>
</comment>
<dbReference type="AlphaFoldDB" id="A0A2T8FDG7"/>
<gene>
    <name evidence="2" type="ORF">DDE18_05325</name>
</gene>
<dbReference type="InterPro" id="IPR027417">
    <property type="entry name" value="P-loop_NTPase"/>
</dbReference>
<dbReference type="EMBL" id="QDGZ01000002">
    <property type="protein sequence ID" value="PVG83739.1"/>
    <property type="molecule type" value="Genomic_DNA"/>
</dbReference>
<name>A0A2T8FDG7_9ACTN</name>
<dbReference type="SMART" id="SM00490">
    <property type="entry name" value="HELICc"/>
    <property type="match status" value="1"/>
</dbReference>
<keyword evidence="3" id="KW-1185">Reference proteome</keyword>
<accession>A0A2T8FDG7</accession>
<dbReference type="RefSeq" id="WP_116571212.1">
    <property type="nucleotide sequence ID" value="NZ_QDGZ01000002.1"/>
</dbReference>
<protein>
    <recommendedName>
        <fullName evidence="1">Helicase C-terminal domain-containing protein</fullName>
    </recommendedName>
</protein>
<evidence type="ECO:0000259" key="1">
    <source>
        <dbReference type="PROSITE" id="PS51194"/>
    </source>
</evidence>
<organism evidence="2 3">
    <name type="scientific">Nocardioides gansuensis</name>
    <dbReference type="NCBI Taxonomy" id="2138300"/>
    <lineage>
        <taxon>Bacteria</taxon>
        <taxon>Bacillati</taxon>
        <taxon>Actinomycetota</taxon>
        <taxon>Actinomycetes</taxon>
        <taxon>Propionibacteriales</taxon>
        <taxon>Nocardioidaceae</taxon>
        <taxon>Nocardioides</taxon>
    </lineage>
</organism>
<proteinExistence type="predicted"/>
<dbReference type="Proteomes" id="UP000246018">
    <property type="component" value="Unassembled WGS sequence"/>
</dbReference>
<dbReference type="OrthoDB" id="9814088at2"/>
<reference evidence="2 3" key="1">
    <citation type="submission" date="2018-04" db="EMBL/GenBank/DDBJ databases">
        <title>Genome of Nocardioides gansuensis WSJ-1.</title>
        <authorList>
            <person name="Wu S."/>
            <person name="Wang G."/>
        </authorList>
    </citation>
    <scope>NUCLEOTIDE SEQUENCE [LARGE SCALE GENOMIC DNA]</scope>
    <source>
        <strain evidence="2 3">WSJ-1</strain>
    </source>
</reference>